<dbReference type="Proteomes" id="UP000039324">
    <property type="component" value="Unassembled WGS sequence"/>
</dbReference>
<keyword evidence="4" id="KW-0808">Transferase</keyword>
<dbReference type="InterPro" id="IPR050082">
    <property type="entry name" value="RNA_methyltr_RlmE"/>
</dbReference>
<geneLocation type="mitochondrion" evidence="10"/>
<dbReference type="InterPro" id="IPR029063">
    <property type="entry name" value="SAM-dependent_MTases_sf"/>
</dbReference>
<reference evidence="9 11" key="1">
    <citation type="submission" date="2015-02" db="EMBL/GenBank/DDBJ databases">
        <authorList>
            <person name="Chooi Y.-H."/>
        </authorList>
    </citation>
    <scope>NUCLEOTIDE SEQUENCE [LARGE SCALE GENOMIC DNA]</scope>
    <source>
        <strain evidence="9">E3</strain>
    </source>
</reference>
<comment type="similarity">
    <text evidence="1">Belongs to the class I-like SAM-binding methyltransferase superfamily. RNA methyltransferase RlmE family.</text>
</comment>
<evidence type="ECO:0000256" key="7">
    <source>
        <dbReference type="PIRSR" id="PIRSR005461-1"/>
    </source>
</evidence>
<dbReference type="InterPro" id="IPR015507">
    <property type="entry name" value="rRNA-MeTfrase_E"/>
</dbReference>
<dbReference type="EMBL" id="CDSF01000126">
    <property type="protein sequence ID" value="CEP02387.1"/>
    <property type="molecule type" value="Genomic_DNA"/>
</dbReference>
<evidence type="ECO:0000256" key="3">
    <source>
        <dbReference type="ARBA" id="ARBA00022603"/>
    </source>
</evidence>
<accession>A0A0G4J4E7</accession>
<protein>
    <recommendedName>
        <fullName evidence="6">rRNA methyltransferase 2, mitochondrial</fullName>
    </recommendedName>
</protein>
<dbReference type="AlphaFoldDB" id="A0A0G4J4E7"/>
<keyword evidence="2" id="KW-0698">rRNA processing</keyword>
<dbReference type="STRING" id="37360.A0A0G4J4E7"/>
<dbReference type="Proteomes" id="UP000290189">
    <property type="component" value="Unassembled WGS sequence"/>
</dbReference>
<dbReference type="SUPFAM" id="SSF53335">
    <property type="entry name" value="S-adenosyl-L-methionine-dependent methyltransferases"/>
    <property type="match status" value="1"/>
</dbReference>
<evidence type="ECO:0000256" key="6">
    <source>
        <dbReference type="ARBA" id="ARBA00041184"/>
    </source>
</evidence>
<dbReference type="PIRSF" id="PIRSF005461">
    <property type="entry name" value="23S_rRNA_mtase"/>
    <property type="match status" value="1"/>
</dbReference>
<keyword evidence="10" id="KW-0496">Mitochondrion</keyword>
<feature type="domain" description="Ribosomal RNA methyltransferase FtsJ" evidence="8">
    <location>
        <begin position="21"/>
        <end position="192"/>
    </location>
</feature>
<reference evidence="10 12" key="2">
    <citation type="submission" date="2018-03" db="EMBL/GenBank/DDBJ databases">
        <authorList>
            <person name="Fogelqvist J."/>
        </authorList>
    </citation>
    <scope>NUCLEOTIDE SEQUENCE [LARGE SCALE GENOMIC DNA]</scope>
</reference>
<name>A0A0G4J4E7_PLABS</name>
<dbReference type="Gene3D" id="3.40.50.150">
    <property type="entry name" value="Vaccinia Virus protein VP39"/>
    <property type="match status" value="1"/>
</dbReference>
<sequence length="197" mass="22025">MVRPAKRSADFFTLQAVKHGYPCRSVYKLSEIDERYKILRPGMKVLDLGASPGSWFKYACGRVGGKGAVLALDVQALDRAVQVPTHGKFLLEDVFKWTPPGRLHGAFDLVLSDMAPSSSGVHDLDWGAAHDLNVRTLELARTLLRPTGVVLLKTFRGTYLEEFQTTVKKYFHDSRLIKPKCSRTESAEIFALLTCKQ</sequence>
<gene>
    <name evidence="9" type="ORF">PBRA_008971</name>
    <name evidence="10" type="ORF">PLBR_LOCUS2973</name>
</gene>
<evidence type="ECO:0000256" key="2">
    <source>
        <dbReference type="ARBA" id="ARBA00022552"/>
    </source>
</evidence>
<dbReference type="HAMAP" id="MF_01547">
    <property type="entry name" value="RNA_methyltr_E"/>
    <property type="match status" value="1"/>
</dbReference>
<evidence type="ECO:0000256" key="4">
    <source>
        <dbReference type="ARBA" id="ARBA00022679"/>
    </source>
</evidence>
<dbReference type="GO" id="GO:0008650">
    <property type="term" value="F:rRNA (uridine-2'-O-)-methyltransferase activity"/>
    <property type="evidence" value="ECO:0007669"/>
    <property type="project" value="TreeGrafter"/>
</dbReference>
<proteinExistence type="inferred from homology"/>
<dbReference type="OrthoDB" id="6409100at2759"/>
<dbReference type="EMBL" id="OVEO01000004">
    <property type="protein sequence ID" value="SPQ95758.1"/>
    <property type="molecule type" value="Genomic_DNA"/>
</dbReference>
<dbReference type="InterPro" id="IPR002877">
    <property type="entry name" value="RNA_MeTrfase_FtsJ_dom"/>
</dbReference>
<dbReference type="PANTHER" id="PTHR10920:SF18">
    <property type="entry name" value="RRNA METHYLTRANSFERASE 2, MITOCHONDRIAL"/>
    <property type="match status" value="1"/>
</dbReference>
<feature type="active site" description="Proton acceptor" evidence="7">
    <location>
        <position position="153"/>
    </location>
</feature>
<keyword evidence="11" id="KW-1185">Reference proteome</keyword>
<dbReference type="PANTHER" id="PTHR10920">
    <property type="entry name" value="RIBOSOMAL RNA METHYLTRANSFERASE"/>
    <property type="match status" value="1"/>
</dbReference>
<dbReference type="CDD" id="cd02440">
    <property type="entry name" value="AdoMet_MTases"/>
    <property type="match status" value="1"/>
</dbReference>
<evidence type="ECO:0000256" key="5">
    <source>
        <dbReference type="ARBA" id="ARBA00022691"/>
    </source>
</evidence>
<keyword evidence="5 7" id="KW-0949">S-adenosyl-L-methionine</keyword>
<dbReference type="OMA" id="HRQTDHL"/>
<evidence type="ECO:0000313" key="10">
    <source>
        <dbReference type="EMBL" id="SPQ95758.1"/>
    </source>
</evidence>
<evidence type="ECO:0000313" key="9">
    <source>
        <dbReference type="EMBL" id="CEP02387.1"/>
    </source>
</evidence>
<evidence type="ECO:0000256" key="1">
    <source>
        <dbReference type="ARBA" id="ARBA00009258"/>
    </source>
</evidence>
<organism evidence="9 11">
    <name type="scientific">Plasmodiophora brassicae</name>
    <name type="common">Clubroot disease agent</name>
    <dbReference type="NCBI Taxonomy" id="37360"/>
    <lineage>
        <taxon>Eukaryota</taxon>
        <taxon>Sar</taxon>
        <taxon>Rhizaria</taxon>
        <taxon>Endomyxa</taxon>
        <taxon>Phytomyxea</taxon>
        <taxon>Plasmodiophorida</taxon>
        <taxon>Plasmodiophoridae</taxon>
        <taxon>Plasmodiophora</taxon>
    </lineage>
</organism>
<evidence type="ECO:0000313" key="11">
    <source>
        <dbReference type="Proteomes" id="UP000039324"/>
    </source>
</evidence>
<keyword evidence="3" id="KW-0489">Methyltransferase</keyword>
<dbReference type="Pfam" id="PF01728">
    <property type="entry name" value="FtsJ"/>
    <property type="match status" value="1"/>
</dbReference>
<evidence type="ECO:0000259" key="8">
    <source>
        <dbReference type="Pfam" id="PF01728"/>
    </source>
</evidence>
<evidence type="ECO:0000313" key="12">
    <source>
        <dbReference type="Proteomes" id="UP000290189"/>
    </source>
</evidence>